<keyword evidence="2 5" id="KW-0812">Transmembrane</keyword>
<accession>A0A2T0SF55</accession>
<evidence type="ECO:0000256" key="4">
    <source>
        <dbReference type="ARBA" id="ARBA00023136"/>
    </source>
</evidence>
<sequence>MSAVGYHPYDLEPSLIEAGTYATRRQVRLDVAAMVNVMTALLYLIPGTLIVPNMSFAGRPALLLAFGLFCWWALTRLNRRLAMSGPQPMRWAAFAYLAGTTASYLAGMLRGLPGTEANAQNFAMLQLLQFLGITLIMADGIPNWTRLKSVLRFFVWCAGYMAVIGIIQSTAKINLAEYLVLPGLEVKGGIIGFSERGSDFFRVASTAAHYIEFSAIMAIAVPFGIHFARFGELKRHRRAAAVCTLLCAAALPMSISRTGVVALGAVLVIMMIQWGWRMRYNIALLTVVVVGGLVVVRPGLLGTVTYMFTGADEDPSISGRTDDYHLVGHWFAQRPILGRGPNTLVPELYQGLVLDNQWLYTVVTQGLVGVAVFAGMHLCAIVLAVIAWRRSERVEDRHLCAALVSAQVVSLLVAATVDSLWFTTFAVTVFLLMGACGAVWRLTHPARHVRTSGVPRPLD</sequence>
<feature type="domain" description="O-antigen ligase-related" evidence="6">
    <location>
        <begin position="244"/>
        <end position="374"/>
    </location>
</feature>
<feature type="transmembrane region" description="Helical" evidence="5">
    <location>
        <begin position="421"/>
        <end position="440"/>
    </location>
</feature>
<keyword evidence="8" id="KW-1185">Reference proteome</keyword>
<feature type="transmembrane region" description="Helical" evidence="5">
    <location>
        <begin position="57"/>
        <end position="77"/>
    </location>
</feature>
<feature type="transmembrane region" description="Helical" evidence="5">
    <location>
        <begin position="239"/>
        <end position="255"/>
    </location>
</feature>
<dbReference type="GO" id="GO:0016874">
    <property type="term" value="F:ligase activity"/>
    <property type="evidence" value="ECO:0007669"/>
    <property type="project" value="UniProtKB-KW"/>
</dbReference>
<dbReference type="PANTHER" id="PTHR37422">
    <property type="entry name" value="TEICHURONIC ACID BIOSYNTHESIS PROTEIN TUAE"/>
    <property type="match status" value="1"/>
</dbReference>
<dbReference type="InterPro" id="IPR051533">
    <property type="entry name" value="WaaL-like"/>
</dbReference>
<feature type="transmembrane region" description="Helical" evidence="5">
    <location>
        <begin position="207"/>
        <end position="227"/>
    </location>
</feature>
<keyword evidence="3 5" id="KW-1133">Transmembrane helix</keyword>
<protein>
    <submittedName>
        <fullName evidence="7">O-antigen ligase</fullName>
    </submittedName>
</protein>
<proteinExistence type="predicted"/>
<dbReference type="PANTHER" id="PTHR37422:SF23">
    <property type="entry name" value="TEICHURONIC ACID BIOSYNTHESIS PROTEIN TUAE"/>
    <property type="match status" value="1"/>
</dbReference>
<feature type="transmembrane region" description="Helical" evidence="5">
    <location>
        <begin position="89"/>
        <end position="107"/>
    </location>
</feature>
<organism evidence="7 8">
    <name type="scientific">Pseudosporangium ferrugineum</name>
    <dbReference type="NCBI Taxonomy" id="439699"/>
    <lineage>
        <taxon>Bacteria</taxon>
        <taxon>Bacillati</taxon>
        <taxon>Actinomycetota</taxon>
        <taxon>Actinomycetes</taxon>
        <taxon>Micromonosporales</taxon>
        <taxon>Micromonosporaceae</taxon>
        <taxon>Pseudosporangium</taxon>
    </lineage>
</organism>
<evidence type="ECO:0000256" key="5">
    <source>
        <dbReference type="SAM" id="Phobius"/>
    </source>
</evidence>
<evidence type="ECO:0000259" key="6">
    <source>
        <dbReference type="Pfam" id="PF04932"/>
    </source>
</evidence>
<dbReference type="AlphaFoldDB" id="A0A2T0SF55"/>
<evidence type="ECO:0000256" key="2">
    <source>
        <dbReference type="ARBA" id="ARBA00022692"/>
    </source>
</evidence>
<evidence type="ECO:0000256" key="1">
    <source>
        <dbReference type="ARBA" id="ARBA00004141"/>
    </source>
</evidence>
<evidence type="ECO:0000256" key="3">
    <source>
        <dbReference type="ARBA" id="ARBA00022989"/>
    </source>
</evidence>
<keyword evidence="7" id="KW-0436">Ligase</keyword>
<dbReference type="GO" id="GO:0016020">
    <property type="term" value="C:membrane"/>
    <property type="evidence" value="ECO:0007669"/>
    <property type="project" value="UniProtKB-SubCell"/>
</dbReference>
<dbReference type="EMBL" id="PVZG01000002">
    <property type="protein sequence ID" value="PRY32040.1"/>
    <property type="molecule type" value="Genomic_DNA"/>
</dbReference>
<feature type="transmembrane region" description="Helical" evidence="5">
    <location>
        <begin position="150"/>
        <end position="171"/>
    </location>
</feature>
<feature type="transmembrane region" description="Helical" evidence="5">
    <location>
        <begin position="31"/>
        <end position="51"/>
    </location>
</feature>
<feature type="transmembrane region" description="Helical" evidence="5">
    <location>
        <begin position="283"/>
        <end position="308"/>
    </location>
</feature>
<comment type="subcellular location">
    <subcellularLocation>
        <location evidence="1">Membrane</location>
        <topology evidence="1">Multi-pass membrane protein</topology>
    </subcellularLocation>
</comment>
<dbReference type="Proteomes" id="UP000239209">
    <property type="component" value="Unassembled WGS sequence"/>
</dbReference>
<name>A0A2T0SF55_9ACTN</name>
<feature type="transmembrane region" description="Helical" evidence="5">
    <location>
        <begin position="358"/>
        <end position="386"/>
    </location>
</feature>
<keyword evidence="4 5" id="KW-0472">Membrane</keyword>
<dbReference type="OrthoDB" id="5243524at2"/>
<comment type="caution">
    <text evidence="7">The sequence shown here is derived from an EMBL/GenBank/DDBJ whole genome shotgun (WGS) entry which is preliminary data.</text>
</comment>
<dbReference type="InterPro" id="IPR007016">
    <property type="entry name" value="O-antigen_ligase-rel_domated"/>
</dbReference>
<feature type="transmembrane region" description="Helical" evidence="5">
    <location>
        <begin position="119"/>
        <end position="138"/>
    </location>
</feature>
<evidence type="ECO:0000313" key="7">
    <source>
        <dbReference type="EMBL" id="PRY32040.1"/>
    </source>
</evidence>
<reference evidence="7 8" key="1">
    <citation type="submission" date="2018-03" db="EMBL/GenBank/DDBJ databases">
        <title>Genomic Encyclopedia of Archaeal and Bacterial Type Strains, Phase II (KMG-II): from individual species to whole genera.</title>
        <authorList>
            <person name="Goeker M."/>
        </authorList>
    </citation>
    <scope>NUCLEOTIDE SEQUENCE [LARGE SCALE GENOMIC DNA]</scope>
    <source>
        <strain evidence="7 8">DSM 45348</strain>
    </source>
</reference>
<dbReference type="RefSeq" id="WP_106125258.1">
    <property type="nucleotide sequence ID" value="NZ_PVZG01000002.1"/>
</dbReference>
<dbReference type="Pfam" id="PF04932">
    <property type="entry name" value="Wzy_C"/>
    <property type="match status" value="1"/>
</dbReference>
<evidence type="ECO:0000313" key="8">
    <source>
        <dbReference type="Proteomes" id="UP000239209"/>
    </source>
</evidence>
<gene>
    <name evidence="7" type="ORF">CLV70_102251</name>
</gene>